<dbReference type="Proteomes" id="UP000788262">
    <property type="component" value="Unassembled WGS sequence"/>
</dbReference>
<dbReference type="RefSeq" id="WP_205381647.1">
    <property type="nucleotide sequence ID" value="NZ_JAFFZS010000002.1"/>
</dbReference>
<evidence type="ECO:0000313" key="2">
    <source>
        <dbReference type="Proteomes" id="UP000788262"/>
    </source>
</evidence>
<organism evidence="1 2">
    <name type="scientific">Streptomyces actuosus</name>
    <dbReference type="NCBI Taxonomy" id="1885"/>
    <lineage>
        <taxon>Bacteria</taxon>
        <taxon>Bacillati</taxon>
        <taxon>Actinomycetota</taxon>
        <taxon>Actinomycetes</taxon>
        <taxon>Kitasatosporales</taxon>
        <taxon>Streptomycetaceae</taxon>
        <taxon>Streptomyces</taxon>
    </lineage>
</organism>
<dbReference type="EMBL" id="JAFFZS010000002">
    <property type="protein sequence ID" value="MBN0043437.1"/>
    <property type="molecule type" value="Genomic_DNA"/>
</dbReference>
<proteinExistence type="predicted"/>
<comment type="caution">
    <text evidence="1">The sequence shown here is derived from an EMBL/GenBank/DDBJ whole genome shotgun (WGS) entry which is preliminary data.</text>
</comment>
<gene>
    <name evidence="1" type="ORF">JS756_04840</name>
</gene>
<evidence type="ECO:0000313" key="1">
    <source>
        <dbReference type="EMBL" id="MBN0043437.1"/>
    </source>
</evidence>
<sequence length="264" mass="27102">MHRPRAHVLLASAALGTGLLLATTGCSGTYLKMGKPAAGTSKSGAAAASPASTAPPSPAVSALTAAQAQSALVTAADLGEPWGPTQGAATWRDTLLKARTTNPECQHLLDVLYADELLGGGNRAVIGLDDFDTGAQLHYQVATRPRADIDRTVAWLRTLPQKCARFTATTTSAGDQYVQVLDHRLPDAGDDRQGLRVTVTGPVAEDTGEAPVLTLDVAVVRVGGDALAVTDGALGEVPDDATAAAAQLGAQRLAEVRKQGRVLV</sequence>
<evidence type="ECO:0008006" key="3">
    <source>
        <dbReference type="Google" id="ProtNLM"/>
    </source>
</evidence>
<dbReference type="PROSITE" id="PS51257">
    <property type="entry name" value="PROKAR_LIPOPROTEIN"/>
    <property type="match status" value="1"/>
</dbReference>
<keyword evidence="2" id="KW-1185">Reference proteome</keyword>
<protein>
    <recommendedName>
        <fullName evidence="3">Lipoprotein</fullName>
    </recommendedName>
</protein>
<reference evidence="1 2" key="1">
    <citation type="submission" date="2021-02" db="EMBL/GenBank/DDBJ databases">
        <title>Whole genome sequencing of Streptomyces actuosus VRA1.</title>
        <authorList>
            <person name="Sen G."/>
            <person name="Sen A."/>
        </authorList>
    </citation>
    <scope>NUCLEOTIDE SEQUENCE [LARGE SCALE GENOMIC DNA]</scope>
    <source>
        <strain evidence="1 2">VRA1</strain>
    </source>
</reference>
<name>A0ABS2VK06_STRAS</name>
<accession>A0ABS2VK06</accession>